<evidence type="ECO:0008006" key="3">
    <source>
        <dbReference type="Google" id="ProtNLM"/>
    </source>
</evidence>
<reference evidence="2" key="1">
    <citation type="journal article" date="2019" name="Int. J. Syst. Evol. Microbiol.">
        <title>The Global Catalogue of Microorganisms (GCM) 10K type strain sequencing project: providing services to taxonomists for standard genome sequencing and annotation.</title>
        <authorList>
            <consortium name="The Broad Institute Genomics Platform"/>
            <consortium name="The Broad Institute Genome Sequencing Center for Infectious Disease"/>
            <person name="Wu L."/>
            <person name="Ma J."/>
        </authorList>
    </citation>
    <scope>NUCLEOTIDE SEQUENCE [LARGE SCALE GENOMIC DNA]</scope>
    <source>
        <strain evidence="2">JCM 4350</strain>
    </source>
</reference>
<dbReference type="EMBL" id="BMSZ01000020">
    <property type="protein sequence ID" value="GGS76782.1"/>
    <property type="molecule type" value="Genomic_DNA"/>
</dbReference>
<gene>
    <name evidence="1" type="ORF">GCM10010253_59610</name>
</gene>
<proteinExistence type="predicted"/>
<dbReference type="RefSeq" id="WP_199889533.1">
    <property type="nucleotide sequence ID" value="NZ_BMSZ01000020.1"/>
</dbReference>
<sequence length="423" mass="46822">MTAQLPADDQGSATTVSRRLVLADIAHQYTVAPVENAPVCIVELTPEQGDGVRVVEYLRQEDTVARSVAVLDAAGRAQTPEPPAGPTAAWGRTGLDEGFADYLRTALAALGHPAAAALKDAALAPLAPVMLLRTHEGPEQSRTEVLMCTRVRAVGVLFTRVARFDHRADVELGTLVATAFERRTELENFVRVEDKTQLLYEKDIEIEEKITLLDEANIWSLTQGMWAAVEAGELPGFIPDPGYELTRWHFVQHNFEVTAPADRVGHFAFQEYPDGRYRLKMKKFAKDSLRRVETFRNGIEVPESDFEGYLAREFPDLSFRPLPSLRRTKFDINIQSVTTGHGFGIETDEVTLSDGTGRVMRQVETEYLDTRHHDGMDGSTIDAELGRLTTLVEAHLAGLGISAKRGLYSKLSFLRDSARTADS</sequence>
<accession>A0ABQ2TLM6</accession>
<comment type="caution">
    <text evidence="1">The sequence shown here is derived from an EMBL/GenBank/DDBJ whole genome shotgun (WGS) entry which is preliminary data.</text>
</comment>
<organism evidence="1 2">
    <name type="scientific">Streptomyces badius</name>
    <dbReference type="NCBI Taxonomy" id="1941"/>
    <lineage>
        <taxon>Bacteria</taxon>
        <taxon>Bacillati</taxon>
        <taxon>Actinomycetota</taxon>
        <taxon>Actinomycetes</taxon>
        <taxon>Kitasatosporales</taxon>
        <taxon>Streptomycetaceae</taxon>
        <taxon>Streptomyces</taxon>
    </lineage>
</organism>
<protein>
    <recommendedName>
        <fullName evidence="3">CYTH domain-containing protein</fullName>
    </recommendedName>
</protein>
<keyword evidence="2" id="KW-1185">Reference proteome</keyword>
<evidence type="ECO:0000313" key="2">
    <source>
        <dbReference type="Proteomes" id="UP000659767"/>
    </source>
</evidence>
<name>A0ABQ2TLM6_STRBA</name>
<dbReference type="Proteomes" id="UP000659767">
    <property type="component" value="Unassembled WGS sequence"/>
</dbReference>
<evidence type="ECO:0000313" key="1">
    <source>
        <dbReference type="EMBL" id="GGS76782.1"/>
    </source>
</evidence>